<dbReference type="SUPFAM" id="SSF52266">
    <property type="entry name" value="SGNH hydrolase"/>
    <property type="match status" value="1"/>
</dbReference>
<dbReference type="GO" id="GO:0016788">
    <property type="term" value="F:hydrolase activity, acting on ester bonds"/>
    <property type="evidence" value="ECO:0007669"/>
    <property type="project" value="InterPro"/>
</dbReference>
<dbReference type="Proteomes" id="UP000269669">
    <property type="component" value="Unassembled WGS sequence"/>
</dbReference>
<sequence length="296" mass="31211">MSIRRFVCAIAFVLLALQPIQSHATTSAYDAIYVFGDSYCDVGNIFAVTTAVGQPTPPSPPYFHGRFSNGPIWVEHIASSLGLPMVASQLGGTDYAVGGAEVTAPVVTAGGTIPSVPQQVLLYLSQHAGKADPKALYILEGGGNDILNATGGSPQSLGSQIALGIANSELILRLAGAKNFLIPNLFDVSLLPAGRANAAFAQQASIATNKSLNQLLAIEQLLQGIKIRRTDVFSLLQSVASDATHYGFTDIVNPCINPITGTICDDPDHTFFWDVEHPTEFGHAFFAVITEAALSQ</sequence>
<feature type="signal peptide" evidence="2">
    <location>
        <begin position="1"/>
        <end position="24"/>
    </location>
</feature>
<dbReference type="OrthoDB" id="5292073at2"/>
<dbReference type="InterPro" id="IPR001087">
    <property type="entry name" value="GDSL"/>
</dbReference>
<reference evidence="3 4" key="1">
    <citation type="submission" date="2018-12" db="EMBL/GenBank/DDBJ databases">
        <title>Sequencing of bacterial isolates from soil warming experiment in Harvard Forest, Massachusetts, USA.</title>
        <authorList>
            <person name="Deangelis K."/>
        </authorList>
    </citation>
    <scope>NUCLEOTIDE SEQUENCE [LARGE SCALE GENOMIC DNA]</scope>
    <source>
        <strain evidence="3 4">EB153</strain>
    </source>
</reference>
<dbReference type="AlphaFoldDB" id="A0A3R9P6T3"/>
<dbReference type="EMBL" id="RSDW01000001">
    <property type="protein sequence ID" value="RSL14757.1"/>
    <property type="molecule type" value="Genomic_DNA"/>
</dbReference>
<dbReference type="InterPro" id="IPR051058">
    <property type="entry name" value="GDSL_Est/Lipase"/>
</dbReference>
<evidence type="ECO:0000313" key="4">
    <source>
        <dbReference type="Proteomes" id="UP000269669"/>
    </source>
</evidence>
<dbReference type="InterPro" id="IPR036514">
    <property type="entry name" value="SGNH_hydro_sf"/>
</dbReference>
<dbReference type="PANTHER" id="PTHR45648">
    <property type="entry name" value="GDSL LIPASE/ACYLHYDROLASE FAMILY PROTEIN (AFU_ORTHOLOGUE AFUA_4G14700)"/>
    <property type="match status" value="1"/>
</dbReference>
<dbReference type="RefSeq" id="WP_125483579.1">
    <property type="nucleotide sequence ID" value="NZ_RSDW01000001.1"/>
</dbReference>
<gene>
    <name evidence="3" type="ORF">EDE15_0222</name>
</gene>
<evidence type="ECO:0000256" key="2">
    <source>
        <dbReference type="SAM" id="SignalP"/>
    </source>
</evidence>
<protein>
    <submittedName>
        <fullName evidence="3">Phospholipase/lecithinase/hemolysin</fullName>
    </submittedName>
</protein>
<dbReference type="PANTHER" id="PTHR45648:SF22">
    <property type="entry name" value="GDSL LIPASE_ACYLHYDROLASE FAMILY PROTEIN (AFU_ORTHOLOGUE AFUA_4G14700)"/>
    <property type="match status" value="1"/>
</dbReference>
<organism evidence="3 4">
    <name type="scientific">Edaphobacter aggregans</name>
    <dbReference type="NCBI Taxonomy" id="570835"/>
    <lineage>
        <taxon>Bacteria</taxon>
        <taxon>Pseudomonadati</taxon>
        <taxon>Acidobacteriota</taxon>
        <taxon>Terriglobia</taxon>
        <taxon>Terriglobales</taxon>
        <taxon>Acidobacteriaceae</taxon>
        <taxon>Edaphobacter</taxon>
    </lineage>
</organism>
<name>A0A3R9P6T3_9BACT</name>
<accession>A0A3R9P6T3</accession>
<feature type="chain" id="PRO_5018709005" evidence="2">
    <location>
        <begin position="25"/>
        <end position="296"/>
    </location>
</feature>
<proteinExistence type="predicted"/>
<comment type="caution">
    <text evidence="3">The sequence shown here is derived from an EMBL/GenBank/DDBJ whole genome shotgun (WGS) entry which is preliminary data.</text>
</comment>
<dbReference type="CDD" id="cd01846">
    <property type="entry name" value="fatty_acyltransferase_like"/>
    <property type="match status" value="1"/>
</dbReference>
<keyword evidence="1" id="KW-0378">Hydrolase</keyword>
<dbReference type="Pfam" id="PF00657">
    <property type="entry name" value="Lipase_GDSL"/>
    <property type="match status" value="1"/>
</dbReference>
<evidence type="ECO:0000313" key="3">
    <source>
        <dbReference type="EMBL" id="RSL14757.1"/>
    </source>
</evidence>
<dbReference type="Gene3D" id="3.40.50.1110">
    <property type="entry name" value="SGNH hydrolase"/>
    <property type="match status" value="1"/>
</dbReference>
<keyword evidence="4" id="KW-1185">Reference proteome</keyword>
<evidence type="ECO:0000256" key="1">
    <source>
        <dbReference type="ARBA" id="ARBA00022801"/>
    </source>
</evidence>
<keyword evidence="2" id="KW-0732">Signal</keyword>